<evidence type="ECO:0000256" key="5">
    <source>
        <dbReference type="SAM" id="SignalP"/>
    </source>
</evidence>
<accession>J3JW83</accession>
<dbReference type="PRINTS" id="PR00821">
    <property type="entry name" value="TAGLIPASE"/>
</dbReference>
<feature type="signal peptide" evidence="5">
    <location>
        <begin position="1"/>
        <end position="16"/>
    </location>
</feature>
<name>J3JW83_DENPD</name>
<dbReference type="GO" id="GO:0005615">
    <property type="term" value="C:extracellular space"/>
    <property type="evidence" value="ECO:0007669"/>
    <property type="project" value="TreeGrafter"/>
</dbReference>
<dbReference type="PRINTS" id="PR00825">
    <property type="entry name" value="DOLALLERGEN"/>
</dbReference>
<comment type="similarity">
    <text evidence="2 4">Belongs to the AB hydrolase superfamily. Lipase family.</text>
</comment>
<reference evidence="7" key="1">
    <citation type="journal article" date="2012" name="Insect Biochem. Mol. Biol.">
        <title>Transcriptome and full-length cDNA resources for the mountain pine beetle, Dendroctonus ponderosae Hopkins, a major insect pest of pine forests.</title>
        <authorList>
            <person name="Keeling C.I."/>
            <person name="Henderson H."/>
            <person name="Li M."/>
            <person name="Yuen M."/>
            <person name="Clark E.L."/>
            <person name="Fraser J.D."/>
            <person name="Huber D.P."/>
            <person name="Liao N.Y."/>
            <person name="Roderick Docking T."/>
            <person name="Birol I."/>
            <person name="Chan S.K."/>
            <person name="Taylor G.A."/>
            <person name="Palmquist D."/>
            <person name="Jones S.J."/>
            <person name="Bohlmann J."/>
        </authorList>
    </citation>
    <scope>NUCLEOTIDE SEQUENCE</scope>
    <source>
        <tissue evidence="7">Midgut and adhering fatbody of emerged adults of both sexes after feeding on lodgepole pine for up to 64 h</tissue>
    </source>
</reference>
<dbReference type="GO" id="GO:0016042">
    <property type="term" value="P:lipid catabolic process"/>
    <property type="evidence" value="ECO:0007669"/>
    <property type="project" value="TreeGrafter"/>
</dbReference>
<keyword evidence="5" id="KW-0732">Signal</keyword>
<dbReference type="InterPro" id="IPR000734">
    <property type="entry name" value="TAG_lipase"/>
</dbReference>
<evidence type="ECO:0000256" key="2">
    <source>
        <dbReference type="ARBA" id="ARBA00010701"/>
    </source>
</evidence>
<dbReference type="OrthoDB" id="199913at2759"/>
<dbReference type="GO" id="GO:0016298">
    <property type="term" value="F:lipase activity"/>
    <property type="evidence" value="ECO:0007669"/>
    <property type="project" value="InterPro"/>
</dbReference>
<dbReference type="PANTHER" id="PTHR11610:SF190">
    <property type="entry name" value="VITELLOGENIN-3-LIKE PROTEIN"/>
    <property type="match status" value="1"/>
</dbReference>
<dbReference type="SUPFAM" id="SSF53474">
    <property type="entry name" value="alpha/beta-Hydrolases"/>
    <property type="match status" value="1"/>
</dbReference>
<dbReference type="InterPro" id="IPR013818">
    <property type="entry name" value="Lipase"/>
</dbReference>
<dbReference type="AlphaFoldDB" id="J3JW83"/>
<evidence type="ECO:0000256" key="3">
    <source>
        <dbReference type="ARBA" id="ARBA00022525"/>
    </source>
</evidence>
<dbReference type="InterPro" id="IPR033906">
    <property type="entry name" value="Lipase_N"/>
</dbReference>
<evidence type="ECO:0000313" key="7">
    <source>
        <dbReference type="EMBL" id="AEE62463.1"/>
    </source>
</evidence>
<evidence type="ECO:0000256" key="4">
    <source>
        <dbReference type="RuleBase" id="RU004262"/>
    </source>
</evidence>
<dbReference type="PANTHER" id="PTHR11610">
    <property type="entry name" value="LIPASE"/>
    <property type="match status" value="1"/>
</dbReference>
<dbReference type="CDD" id="cd00707">
    <property type="entry name" value="Pancreat_lipase_like"/>
    <property type="match status" value="1"/>
</dbReference>
<dbReference type="Gene3D" id="3.40.50.1820">
    <property type="entry name" value="alpha/beta hydrolase"/>
    <property type="match status" value="1"/>
</dbReference>
<evidence type="ECO:0000256" key="1">
    <source>
        <dbReference type="ARBA" id="ARBA00004613"/>
    </source>
</evidence>
<evidence type="ECO:0000259" key="6">
    <source>
        <dbReference type="Pfam" id="PF00151"/>
    </source>
</evidence>
<dbReference type="Pfam" id="PF00151">
    <property type="entry name" value="Lipase"/>
    <property type="match status" value="1"/>
</dbReference>
<comment type="subcellular location">
    <subcellularLocation>
        <location evidence="1">Secreted</location>
    </subcellularLocation>
</comment>
<feature type="domain" description="Lipase" evidence="6">
    <location>
        <begin position="62"/>
        <end position="340"/>
    </location>
</feature>
<organism evidence="7">
    <name type="scientific">Dendroctonus ponderosae</name>
    <name type="common">Mountain pine beetle</name>
    <dbReference type="NCBI Taxonomy" id="77166"/>
    <lineage>
        <taxon>Eukaryota</taxon>
        <taxon>Metazoa</taxon>
        <taxon>Ecdysozoa</taxon>
        <taxon>Arthropoda</taxon>
        <taxon>Hexapoda</taxon>
        <taxon>Insecta</taxon>
        <taxon>Pterygota</taxon>
        <taxon>Neoptera</taxon>
        <taxon>Endopterygota</taxon>
        <taxon>Coleoptera</taxon>
        <taxon>Polyphaga</taxon>
        <taxon>Cucujiformia</taxon>
        <taxon>Curculionidae</taxon>
        <taxon>Scolytinae</taxon>
        <taxon>Dendroctonus</taxon>
    </lineage>
</organism>
<dbReference type="InterPro" id="IPR002334">
    <property type="entry name" value="Allerg_PlipaseA1"/>
</dbReference>
<protein>
    <recommendedName>
        <fullName evidence="6">Lipase domain-containing protein</fullName>
    </recommendedName>
</protein>
<keyword evidence="3" id="KW-0964">Secreted</keyword>
<dbReference type="HOGENOM" id="CLU_027171_2_0_1"/>
<dbReference type="EMBL" id="BT127501">
    <property type="protein sequence ID" value="AEE62463.1"/>
    <property type="molecule type" value="mRNA"/>
</dbReference>
<dbReference type="InterPro" id="IPR029058">
    <property type="entry name" value="AB_hydrolase_fold"/>
</dbReference>
<proteinExistence type="evidence at transcript level"/>
<feature type="chain" id="PRO_5003772330" description="Lipase domain-containing protein" evidence="5">
    <location>
        <begin position="17"/>
        <end position="343"/>
    </location>
</feature>
<sequence length="343" mass="37406">MKTLVVLAAVIAVAFAKSVALLSESEVTSELVNNTKYLVWKTDEGLFEVEDLEDVESAVITLTATEDDISFYIYTPENRLNGVQITESQLKDIETLTGFDVNRPTLVVIHGWRNYYESPVNDKIKNAALVSNNVNVIVADWSPIASRNYISAQGSVLAVGNYIGDFLLKLDDELNHKIKHITVVGHSLGAHIAGNVGARTQGLIENIIGLDPAGPLFSSSNINNRLDPTDGQYVHVIHTNDRVLGFGIKMGDADYYPNGGSSQPGCGIDLAGSCAHSRAYVYFAESLNSNKFIAKQCDTYSNFDRNRCENNVSSRQGGYPVEHASSDGMYFLKTNRASPFALG</sequence>